<dbReference type="PANTHER" id="PTHR33508">
    <property type="entry name" value="UPF0056 MEMBRANE PROTEIN YHCE"/>
    <property type="match status" value="1"/>
</dbReference>
<keyword evidence="3" id="KW-1003">Cell membrane</keyword>
<evidence type="ECO:0000256" key="4">
    <source>
        <dbReference type="ARBA" id="ARBA00022692"/>
    </source>
</evidence>
<dbReference type="OrthoDB" id="978595at2"/>
<feature type="transmembrane region" description="Helical" evidence="7">
    <location>
        <begin position="133"/>
        <end position="151"/>
    </location>
</feature>
<name>A0A0C3R4G6_9PORP</name>
<dbReference type="Proteomes" id="UP000031980">
    <property type="component" value="Unassembled WGS sequence"/>
</dbReference>
<dbReference type="PANTHER" id="PTHR33508:SF1">
    <property type="entry name" value="UPF0056 MEMBRANE PROTEIN YHCE"/>
    <property type="match status" value="1"/>
</dbReference>
<comment type="caution">
    <text evidence="8">The sequence shown here is derived from an EMBL/GenBank/DDBJ whole genome shotgun (WGS) entry which is preliminary data.</text>
</comment>
<dbReference type="GO" id="GO:0005886">
    <property type="term" value="C:plasma membrane"/>
    <property type="evidence" value="ECO:0007669"/>
    <property type="project" value="UniProtKB-SubCell"/>
</dbReference>
<comment type="subcellular location">
    <subcellularLocation>
        <location evidence="1 7">Cell membrane</location>
        <topology evidence="1 7">Multi-pass membrane protein</topology>
    </subcellularLocation>
</comment>
<feature type="transmembrane region" description="Helical" evidence="7">
    <location>
        <begin position="45"/>
        <end position="67"/>
    </location>
</feature>
<keyword evidence="4 7" id="KW-0812">Transmembrane</keyword>
<dbReference type="Pfam" id="PF01914">
    <property type="entry name" value="MarC"/>
    <property type="match status" value="1"/>
</dbReference>
<evidence type="ECO:0000256" key="7">
    <source>
        <dbReference type="RuleBase" id="RU362048"/>
    </source>
</evidence>
<evidence type="ECO:0000256" key="6">
    <source>
        <dbReference type="ARBA" id="ARBA00023136"/>
    </source>
</evidence>
<feature type="transmembrane region" description="Helical" evidence="7">
    <location>
        <begin position="105"/>
        <end position="127"/>
    </location>
</feature>
<gene>
    <name evidence="8" type="ORF">BA92_08895</name>
</gene>
<feature type="transmembrane region" description="Helical" evidence="7">
    <location>
        <begin position="12"/>
        <end position="33"/>
    </location>
</feature>
<evidence type="ECO:0000256" key="5">
    <source>
        <dbReference type="ARBA" id="ARBA00022989"/>
    </source>
</evidence>
<keyword evidence="6 7" id="KW-0472">Membrane</keyword>
<feature type="transmembrane region" description="Helical" evidence="7">
    <location>
        <begin position="172"/>
        <end position="193"/>
    </location>
</feature>
<sequence>MELNFSIKEIFTAFMVLFAVIDITGSAPIIMNLNSSGNKVNAEKATGISLAIFITFLFAGDALLKLFNIDISSFAIAGALVLFVLAIEMTFNIEVFRNNGPGGSATIVPVVFPLVAGAGALTTTLSLRAECHVVNIIIAIILNMAVVYIVLKNVSLVERLIGKGGVYVLRKFFGIILLAMAVKLFTTNLTSLLNSFS</sequence>
<feature type="transmembrane region" description="Helical" evidence="7">
    <location>
        <begin position="73"/>
        <end position="93"/>
    </location>
</feature>
<evidence type="ECO:0000256" key="3">
    <source>
        <dbReference type="ARBA" id="ARBA00022475"/>
    </source>
</evidence>
<evidence type="ECO:0000256" key="1">
    <source>
        <dbReference type="ARBA" id="ARBA00004651"/>
    </source>
</evidence>
<keyword evidence="9" id="KW-1185">Reference proteome</keyword>
<dbReference type="InterPro" id="IPR002771">
    <property type="entry name" value="Multi_antbiot-R_MarC"/>
</dbReference>
<reference evidence="8 9" key="1">
    <citation type="submission" date="2014-07" db="EMBL/GenBank/DDBJ databases">
        <title>Porphyromonadaceae bacterium OUH 308042 = ATCC BAA-2681 = DSM 28342 draft genome.</title>
        <authorList>
            <person name="Sydenham T.V."/>
            <person name="Hasman H."/>
            <person name="Justensen U.S."/>
        </authorList>
    </citation>
    <scope>NUCLEOTIDE SEQUENCE [LARGE SCALE GENOMIC DNA]</scope>
    <source>
        <strain evidence="8 9">OUH 308042</strain>
    </source>
</reference>
<dbReference type="RefSeq" id="WP_041505200.1">
    <property type="nucleotide sequence ID" value="NZ_JPIU01000039.1"/>
</dbReference>
<dbReference type="AlphaFoldDB" id="A0A0C3R4G6"/>
<evidence type="ECO:0000256" key="2">
    <source>
        <dbReference type="ARBA" id="ARBA00009784"/>
    </source>
</evidence>
<keyword evidence="5 7" id="KW-1133">Transmembrane helix</keyword>
<dbReference type="EMBL" id="JPIU01000039">
    <property type="protein sequence ID" value="KIO44315.1"/>
    <property type="molecule type" value="Genomic_DNA"/>
</dbReference>
<evidence type="ECO:0000313" key="9">
    <source>
        <dbReference type="Proteomes" id="UP000031980"/>
    </source>
</evidence>
<protein>
    <recommendedName>
        <fullName evidence="7">UPF0056 membrane protein</fullName>
    </recommendedName>
</protein>
<organism evidence="8 9">
    <name type="scientific">Sanguibacteroides justesenii</name>
    <dbReference type="NCBI Taxonomy" id="1547597"/>
    <lineage>
        <taxon>Bacteria</taxon>
        <taxon>Pseudomonadati</taxon>
        <taxon>Bacteroidota</taxon>
        <taxon>Bacteroidia</taxon>
        <taxon>Bacteroidales</taxon>
        <taxon>Porphyromonadaceae</taxon>
        <taxon>Sanguibacteroides</taxon>
    </lineage>
</organism>
<accession>A0A0C3R4G6</accession>
<proteinExistence type="inferred from homology"/>
<comment type="similarity">
    <text evidence="2 7">Belongs to the UPF0056 (MarC) family.</text>
</comment>
<evidence type="ECO:0000313" key="8">
    <source>
        <dbReference type="EMBL" id="KIO44315.1"/>
    </source>
</evidence>